<evidence type="ECO:0000313" key="4">
    <source>
        <dbReference type="EMBL" id="WVZ65327.1"/>
    </source>
</evidence>
<evidence type="ECO:0000313" key="5">
    <source>
        <dbReference type="Proteomes" id="UP001341281"/>
    </source>
</evidence>
<reference evidence="4 5" key="1">
    <citation type="submission" date="2024-02" db="EMBL/GenBank/DDBJ databases">
        <title>High-quality chromosome-scale genome assembly of Pensacola bahiagrass (Paspalum notatum Flugge var. saurae).</title>
        <authorList>
            <person name="Vega J.M."/>
            <person name="Podio M."/>
            <person name="Orjuela J."/>
            <person name="Siena L.A."/>
            <person name="Pessino S.C."/>
            <person name="Combes M.C."/>
            <person name="Mariac C."/>
            <person name="Albertini E."/>
            <person name="Pupilli F."/>
            <person name="Ortiz J.P.A."/>
            <person name="Leblanc O."/>
        </authorList>
    </citation>
    <scope>NUCLEOTIDE SEQUENCE [LARGE SCALE GENOMIC DNA]</scope>
    <source>
        <strain evidence="4">R1</strain>
        <tissue evidence="4">Leaf</tissue>
    </source>
</reference>
<gene>
    <name evidence="4" type="ORF">U9M48_014708</name>
</gene>
<keyword evidence="1" id="KW-0472">Membrane</keyword>
<dbReference type="Gene3D" id="2.60.40.420">
    <property type="entry name" value="Cupredoxins - blue copper proteins"/>
    <property type="match status" value="1"/>
</dbReference>
<dbReference type="Pfam" id="PF02298">
    <property type="entry name" value="Cu_bind_like"/>
    <property type="match status" value="1"/>
</dbReference>
<feature type="domain" description="Phytocyanin" evidence="3">
    <location>
        <begin position="32"/>
        <end position="140"/>
    </location>
</feature>
<dbReference type="PANTHER" id="PTHR33021">
    <property type="entry name" value="BLUE COPPER PROTEIN"/>
    <property type="match status" value="1"/>
</dbReference>
<keyword evidence="1" id="KW-0812">Transmembrane</keyword>
<dbReference type="InterPro" id="IPR008972">
    <property type="entry name" value="Cupredoxin"/>
</dbReference>
<dbReference type="InterPro" id="IPR039391">
    <property type="entry name" value="Phytocyanin-like"/>
</dbReference>
<keyword evidence="2" id="KW-0732">Signal</keyword>
<dbReference type="SUPFAM" id="SSF49503">
    <property type="entry name" value="Cupredoxins"/>
    <property type="match status" value="1"/>
</dbReference>
<dbReference type="InterPro" id="IPR003245">
    <property type="entry name" value="Phytocyanin_dom"/>
</dbReference>
<accession>A0AAQ3T4Z1</accession>
<feature type="transmembrane region" description="Helical" evidence="1">
    <location>
        <begin position="178"/>
        <end position="200"/>
    </location>
</feature>
<keyword evidence="1" id="KW-1133">Transmembrane helix</keyword>
<name>A0AAQ3T4Z1_PASNO</name>
<evidence type="ECO:0000256" key="1">
    <source>
        <dbReference type="SAM" id="Phobius"/>
    </source>
</evidence>
<feature type="chain" id="PRO_5042907248" description="Phytocyanin domain-containing protein" evidence="2">
    <location>
        <begin position="23"/>
        <end position="204"/>
    </location>
</feature>
<evidence type="ECO:0000256" key="2">
    <source>
        <dbReference type="SAM" id="SignalP"/>
    </source>
</evidence>
<feature type="signal peptide" evidence="2">
    <location>
        <begin position="1"/>
        <end position="22"/>
    </location>
</feature>
<evidence type="ECO:0000259" key="3">
    <source>
        <dbReference type="PROSITE" id="PS51485"/>
    </source>
</evidence>
<keyword evidence="5" id="KW-1185">Reference proteome</keyword>
<dbReference type="AlphaFoldDB" id="A0AAQ3T4Z1"/>
<protein>
    <recommendedName>
        <fullName evidence="3">Phytocyanin domain-containing protein</fullName>
    </recommendedName>
</protein>
<dbReference type="GO" id="GO:0005886">
    <property type="term" value="C:plasma membrane"/>
    <property type="evidence" value="ECO:0007669"/>
    <property type="project" value="TreeGrafter"/>
</dbReference>
<dbReference type="PROSITE" id="PS51485">
    <property type="entry name" value="PHYTOCYANIN"/>
    <property type="match status" value="1"/>
</dbReference>
<dbReference type="GO" id="GO:0009055">
    <property type="term" value="F:electron transfer activity"/>
    <property type="evidence" value="ECO:0007669"/>
    <property type="project" value="InterPro"/>
</dbReference>
<organism evidence="4 5">
    <name type="scientific">Paspalum notatum var. saurae</name>
    <dbReference type="NCBI Taxonomy" id="547442"/>
    <lineage>
        <taxon>Eukaryota</taxon>
        <taxon>Viridiplantae</taxon>
        <taxon>Streptophyta</taxon>
        <taxon>Embryophyta</taxon>
        <taxon>Tracheophyta</taxon>
        <taxon>Spermatophyta</taxon>
        <taxon>Magnoliopsida</taxon>
        <taxon>Liliopsida</taxon>
        <taxon>Poales</taxon>
        <taxon>Poaceae</taxon>
        <taxon>PACMAD clade</taxon>
        <taxon>Panicoideae</taxon>
        <taxon>Andropogonodae</taxon>
        <taxon>Paspaleae</taxon>
        <taxon>Paspalinae</taxon>
        <taxon>Paspalum</taxon>
    </lineage>
</organism>
<proteinExistence type="predicted"/>
<dbReference type="Proteomes" id="UP001341281">
    <property type="component" value="Chromosome 03"/>
</dbReference>
<dbReference type="EMBL" id="CP144747">
    <property type="protein sequence ID" value="WVZ65327.1"/>
    <property type="molecule type" value="Genomic_DNA"/>
</dbReference>
<dbReference type="PANTHER" id="PTHR33021:SF269">
    <property type="entry name" value="PHYTOCYANIN DOMAIN-CONTAINING PROTEIN"/>
    <property type="match status" value="1"/>
</dbReference>
<sequence length="204" mass="21356">MARLCFAVASCVLLLFLLVVAASSETSSPRPAVYGVGDDTGWAPAPPDNDGAQKLDKWPATLHRFNVGDILDFNHSSDSVLLVRQGDYDRCSAASPVRRFAAGGGGDTRFTIARPGLFYFISAAPARCEAGQRMVVRAVDARPRLASGPGSSTPAPALGMTQSAATPRHTLSLGQKQAVAAAAAFVAGFAFTLLIVWLCVCCRA</sequence>